<dbReference type="SUPFAM" id="SSF53098">
    <property type="entry name" value="Ribonuclease H-like"/>
    <property type="match status" value="1"/>
</dbReference>
<feature type="region of interest" description="Disordered" evidence="1">
    <location>
        <begin position="1"/>
        <end position="33"/>
    </location>
</feature>
<name>A5C5Z0_VITVI</name>
<dbReference type="EMBL" id="AM483506">
    <property type="protein sequence ID" value="CAN77637.1"/>
    <property type="molecule type" value="Genomic_DNA"/>
</dbReference>
<dbReference type="Pfam" id="PF04937">
    <property type="entry name" value="DUF659"/>
    <property type="match status" value="1"/>
</dbReference>
<protein>
    <recommendedName>
        <fullName evidence="2">DUF659 domain-containing protein</fullName>
    </recommendedName>
</protein>
<dbReference type="InterPro" id="IPR007021">
    <property type="entry name" value="DUF659"/>
</dbReference>
<feature type="domain" description="DUF659" evidence="2">
    <location>
        <begin position="192"/>
        <end position="315"/>
    </location>
</feature>
<sequence>MESNLTPSSGQDSTTNSQSTRSKTDPACEHVSKERYANGRKPLICFYCKKITKGGGINRMKQHLDEVKSDICPCKSVHLDVKFRMENSLRYERCEEEVQEMQSPMTARSGKRKKSTVDKYFVPRNTQEAQPSMRSVLTRKEAIWRTDMAVGRLFYDACIPTNAVNSFYFKPMLDAISAIGLGYNGPNYHQLRAKFGCTIMGDGWIDNRQRTLINFLVYCPEGISFVKFFDASYIVKDATNLFLLFDEVIEWVGPLNVVHIVTNNAANYVAVGGLISQKHKHINWSTFAAHCLNLIFKDIGKMDHVAELVRRASKVTIFVYNHVALLSWLRKRDRWTEILRPSATRFATTFIVLKSLHDHKHDLQALVTSKFFVDSRYSKDNKSKVAVSIILDNRFWNDCLIVVNLMSPLMHLLCIVDCDERPSMGYVYEGMYRVHLGIKKLFNYNKRLYKPYTEIIKQCWDQQLKNNIHSAAYWLNPCFQYDQENFCNKTIVIGGVMDVIDQKVLKDDEDGGGVTIERLDVENFGFPNAHFQSSYPNFQNE</sequence>
<evidence type="ECO:0000256" key="1">
    <source>
        <dbReference type="SAM" id="MobiDB-lite"/>
    </source>
</evidence>
<accession>A5C5Z0</accession>
<evidence type="ECO:0000313" key="3">
    <source>
        <dbReference type="EMBL" id="CAN77637.1"/>
    </source>
</evidence>
<dbReference type="InterPro" id="IPR012337">
    <property type="entry name" value="RNaseH-like_sf"/>
</dbReference>
<gene>
    <name evidence="3" type="ORF">VITISV_013881</name>
</gene>
<feature type="compositionally biased region" description="Basic and acidic residues" evidence="1">
    <location>
        <begin position="22"/>
        <end position="33"/>
    </location>
</feature>
<reference evidence="3" key="1">
    <citation type="journal article" date="2007" name="PLoS ONE">
        <title>The first genome sequence of an elite grapevine cultivar (Pinot noir Vitis vinifera L.): coping with a highly heterozygous genome.</title>
        <authorList>
            <person name="Velasco R."/>
            <person name="Zharkikh A."/>
            <person name="Troggio M."/>
            <person name="Cartwright D.A."/>
            <person name="Cestaro A."/>
            <person name="Pruss D."/>
            <person name="Pindo M."/>
            <person name="FitzGerald L.M."/>
            <person name="Vezzulli S."/>
            <person name="Reid J."/>
            <person name="Malacarne G."/>
            <person name="Iliev D."/>
            <person name="Coppola G."/>
            <person name="Wardell B."/>
            <person name="Micheletti D."/>
            <person name="Macalma T."/>
            <person name="Facci M."/>
            <person name="Mitchell J.T."/>
            <person name="Perazzolli M."/>
            <person name="Eldredge G."/>
            <person name="Gatto P."/>
            <person name="Oyzerski R."/>
            <person name="Moretto M."/>
            <person name="Gutin N."/>
            <person name="Stefanini M."/>
            <person name="Chen Y."/>
            <person name="Segala C."/>
            <person name="Davenport C."/>
            <person name="Dematte L."/>
            <person name="Mraz A."/>
            <person name="Battilana J."/>
            <person name="Stormo K."/>
            <person name="Costa F."/>
            <person name="Tao Q."/>
            <person name="Si-Ammour A."/>
            <person name="Harkins T."/>
            <person name="Lackey A."/>
            <person name="Perbost C."/>
            <person name="Taillon B."/>
            <person name="Stella A."/>
            <person name="Solovyev V."/>
            <person name="Fawcett J.A."/>
            <person name="Sterck L."/>
            <person name="Vandepoele K."/>
            <person name="Grando S.M."/>
            <person name="Toppo S."/>
            <person name="Moser C."/>
            <person name="Lanchbury J."/>
            <person name="Bogden R."/>
            <person name="Skolnick M."/>
            <person name="Sgaramella V."/>
            <person name="Bhatnagar S.K."/>
            <person name="Fontana P."/>
            <person name="Gutin A."/>
            <person name="Van de Peer Y."/>
            <person name="Salamini F."/>
            <person name="Viola R."/>
        </authorList>
    </citation>
    <scope>NUCLEOTIDE SEQUENCE</scope>
</reference>
<dbReference type="AlphaFoldDB" id="A5C5Z0"/>
<proteinExistence type="predicted"/>
<dbReference type="PANTHER" id="PTHR32166">
    <property type="entry name" value="OSJNBA0013A04.12 PROTEIN"/>
    <property type="match status" value="1"/>
</dbReference>
<feature type="compositionally biased region" description="Polar residues" evidence="1">
    <location>
        <begin position="1"/>
        <end position="21"/>
    </location>
</feature>
<evidence type="ECO:0000259" key="2">
    <source>
        <dbReference type="Pfam" id="PF04937"/>
    </source>
</evidence>
<organism evidence="3">
    <name type="scientific">Vitis vinifera</name>
    <name type="common">Grape</name>
    <dbReference type="NCBI Taxonomy" id="29760"/>
    <lineage>
        <taxon>Eukaryota</taxon>
        <taxon>Viridiplantae</taxon>
        <taxon>Streptophyta</taxon>
        <taxon>Embryophyta</taxon>
        <taxon>Tracheophyta</taxon>
        <taxon>Spermatophyta</taxon>
        <taxon>Magnoliopsida</taxon>
        <taxon>eudicotyledons</taxon>
        <taxon>Gunneridae</taxon>
        <taxon>Pentapetalae</taxon>
        <taxon>rosids</taxon>
        <taxon>Vitales</taxon>
        <taxon>Vitaceae</taxon>
        <taxon>Viteae</taxon>
        <taxon>Vitis</taxon>
    </lineage>
</organism>
<dbReference type="PANTHER" id="PTHR32166:SF121">
    <property type="entry name" value="DUF659 DOMAIN-CONTAINING PROTEIN"/>
    <property type="match status" value="1"/>
</dbReference>